<dbReference type="Proteomes" id="UP000799772">
    <property type="component" value="Unassembled WGS sequence"/>
</dbReference>
<feature type="transmembrane region" description="Helical" evidence="2">
    <location>
        <begin position="185"/>
        <end position="203"/>
    </location>
</feature>
<feature type="transmembrane region" description="Helical" evidence="2">
    <location>
        <begin position="7"/>
        <end position="28"/>
    </location>
</feature>
<keyword evidence="2" id="KW-0472">Membrane</keyword>
<accession>A0A9P4I1H7</accession>
<protein>
    <recommendedName>
        <fullName evidence="5">Tetraspanin Tsp3</fullName>
    </recommendedName>
</protein>
<gene>
    <name evidence="3" type="ORF">NA57DRAFT_61758</name>
</gene>
<organism evidence="3 4">
    <name type="scientific">Rhizodiscina lignyota</name>
    <dbReference type="NCBI Taxonomy" id="1504668"/>
    <lineage>
        <taxon>Eukaryota</taxon>
        <taxon>Fungi</taxon>
        <taxon>Dikarya</taxon>
        <taxon>Ascomycota</taxon>
        <taxon>Pezizomycotina</taxon>
        <taxon>Dothideomycetes</taxon>
        <taxon>Pleosporomycetidae</taxon>
        <taxon>Aulographales</taxon>
        <taxon>Rhizodiscinaceae</taxon>
        <taxon>Rhizodiscina</taxon>
    </lineage>
</organism>
<evidence type="ECO:0008006" key="5">
    <source>
        <dbReference type="Google" id="ProtNLM"/>
    </source>
</evidence>
<dbReference type="OrthoDB" id="71600at2759"/>
<feature type="transmembrane region" description="Helical" evidence="2">
    <location>
        <begin position="34"/>
        <end position="57"/>
    </location>
</feature>
<comment type="caution">
    <text evidence="3">The sequence shown here is derived from an EMBL/GenBank/DDBJ whole genome shotgun (WGS) entry which is preliminary data.</text>
</comment>
<keyword evidence="2" id="KW-0812">Transmembrane</keyword>
<dbReference type="AlphaFoldDB" id="A0A9P4I1H7"/>
<dbReference type="InterPro" id="IPR008952">
    <property type="entry name" value="Tetraspanin_EC2_sf"/>
</dbReference>
<evidence type="ECO:0000256" key="1">
    <source>
        <dbReference type="SAM" id="MobiDB-lite"/>
    </source>
</evidence>
<evidence type="ECO:0000313" key="4">
    <source>
        <dbReference type="Proteomes" id="UP000799772"/>
    </source>
</evidence>
<dbReference type="SUPFAM" id="SSF48652">
    <property type="entry name" value="Tetraspanin"/>
    <property type="match status" value="1"/>
</dbReference>
<feature type="transmembrane region" description="Helical" evidence="2">
    <location>
        <begin position="83"/>
        <end position="107"/>
    </location>
</feature>
<evidence type="ECO:0000313" key="3">
    <source>
        <dbReference type="EMBL" id="KAF2093245.1"/>
    </source>
</evidence>
<sequence length="292" mass="32621">MPYTKRQIVTVLSIIYLLALTAVASYALHSIRYYSLPIPTVLSALTVGLPAIAGLSIESITEFRRRPPTLALTSKSPGERQNYVTITVIILLILETVLATLSGTYLAPAGSLTCPLNDQWQKLFHTKNARAIKRVQDALNCCGLHSLMDKAWPFPTKHVSPDTCSKRYDRSNTCFAGWRAEEQKAAGMILLVVVLVFIWKILIVTDPLDRPSWIHRALRIPTRQNDAEQGEDRRRALEYPEAQEHYIDDPPAQAGDLVNAVPRLSNPENRNPTMSPTLSSRVQPSGLLNRDE</sequence>
<feature type="region of interest" description="Disordered" evidence="1">
    <location>
        <begin position="245"/>
        <end position="292"/>
    </location>
</feature>
<keyword evidence="4" id="KW-1185">Reference proteome</keyword>
<name>A0A9P4I1H7_9PEZI</name>
<dbReference type="GO" id="GO:0016020">
    <property type="term" value="C:membrane"/>
    <property type="evidence" value="ECO:0007669"/>
    <property type="project" value="InterPro"/>
</dbReference>
<keyword evidence="2" id="KW-1133">Transmembrane helix</keyword>
<feature type="compositionally biased region" description="Polar residues" evidence="1">
    <location>
        <begin position="266"/>
        <end position="283"/>
    </location>
</feature>
<dbReference type="EMBL" id="ML978139">
    <property type="protein sequence ID" value="KAF2093245.1"/>
    <property type="molecule type" value="Genomic_DNA"/>
</dbReference>
<evidence type="ECO:0000256" key="2">
    <source>
        <dbReference type="SAM" id="Phobius"/>
    </source>
</evidence>
<reference evidence="3" key="1">
    <citation type="journal article" date="2020" name="Stud. Mycol.">
        <title>101 Dothideomycetes genomes: a test case for predicting lifestyles and emergence of pathogens.</title>
        <authorList>
            <person name="Haridas S."/>
            <person name="Albert R."/>
            <person name="Binder M."/>
            <person name="Bloem J."/>
            <person name="Labutti K."/>
            <person name="Salamov A."/>
            <person name="Andreopoulos B."/>
            <person name="Baker S."/>
            <person name="Barry K."/>
            <person name="Bills G."/>
            <person name="Bluhm B."/>
            <person name="Cannon C."/>
            <person name="Castanera R."/>
            <person name="Culley D."/>
            <person name="Daum C."/>
            <person name="Ezra D."/>
            <person name="Gonzalez J."/>
            <person name="Henrissat B."/>
            <person name="Kuo A."/>
            <person name="Liang C."/>
            <person name="Lipzen A."/>
            <person name="Lutzoni F."/>
            <person name="Magnuson J."/>
            <person name="Mondo S."/>
            <person name="Nolan M."/>
            <person name="Ohm R."/>
            <person name="Pangilinan J."/>
            <person name="Park H.-J."/>
            <person name="Ramirez L."/>
            <person name="Alfaro M."/>
            <person name="Sun H."/>
            <person name="Tritt A."/>
            <person name="Yoshinaga Y."/>
            <person name="Zwiers L.-H."/>
            <person name="Turgeon B."/>
            <person name="Goodwin S."/>
            <person name="Spatafora J."/>
            <person name="Crous P."/>
            <person name="Grigoriev I."/>
        </authorList>
    </citation>
    <scope>NUCLEOTIDE SEQUENCE</scope>
    <source>
        <strain evidence="3">CBS 133067</strain>
    </source>
</reference>
<proteinExistence type="predicted"/>